<feature type="transmembrane region" description="Helical" evidence="1">
    <location>
        <begin position="45"/>
        <end position="65"/>
    </location>
</feature>
<reference evidence="2" key="1">
    <citation type="submission" date="2016-01" db="EMBL/GenBank/DDBJ databases">
        <authorList>
            <person name="Peeters C."/>
        </authorList>
    </citation>
    <scope>NUCLEOTIDE SEQUENCE [LARGE SCALE GENOMIC DNA]</scope>
    <source>
        <strain evidence="2">LMG 22940</strain>
    </source>
</reference>
<dbReference type="EMBL" id="FCON02000289">
    <property type="protein sequence ID" value="SAL87425.1"/>
    <property type="molecule type" value="Genomic_DNA"/>
</dbReference>
<dbReference type="AlphaFoldDB" id="A0A158L2G0"/>
<dbReference type="Proteomes" id="UP000054770">
    <property type="component" value="Unassembled WGS sequence"/>
</dbReference>
<sequence length="151" mass="15316">MLEAKGAQQSGRRYGCELFAPGTEPCEPMVTTGATKLDFSVFSAVWAWVPLFAALVAVLAFPALADADEALLDVLPAWVLALDAEFDALVAEVCALVAALLAVVAAALAVVAALTAACESSVAIATSSPISEHAEVMPLIFAASAAVAALI</sequence>
<evidence type="ECO:0000256" key="1">
    <source>
        <dbReference type="SAM" id="Phobius"/>
    </source>
</evidence>
<name>A0A158L2G0_9BURK</name>
<proteinExistence type="predicted"/>
<protein>
    <submittedName>
        <fullName evidence="2">Uncharacterized protein</fullName>
    </submittedName>
</protein>
<keyword evidence="1" id="KW-0472">Membrane</keyword>
<keyword evidence="1" id="KW-1133">Transmembrane helix</keyword>
<organism evidence="2 3">
    <name type="scientific">Caballeronia choica</name>
    <dbReference type="NCBI Taxonomy" id="326476"/>
    <lineage>
        <taxon>Bacteria</taxon>
        <taxon>Pseudomonadati</taxon>
        <taxon>Pseudomonadota</taxon>
        <taxon>Betaproteobacteria</taxon>
        <taxon>Burkholderiales</taxon>
        <taxon>Burkholderiaceae</taxon>
        <taxon>Caballeronia</taxon>
    </lineage>
</organism>
<keyword evidence="1" id="KW-0812">Transmembrane</keyword>
<comment type="caution">
    <text evidence="2">The sequence shown here is derived from an EMBL/GenBank/DDBJ whole genome shotgun (WGS) entry which is preliminary data.</text>
</comment>
<feature type="transmembrane region" description="Helical" evidence="1">
    <location>
        <begin position="88"/>
        <end position="114"/>
    </location>
</feature>
<evidence type="ECO:0000313" key="2">
    <source>
        <dbReference type="EMBL" id="SAL87425.1"/>
    </source>
</evidence>
<evidence type="ECO:0000313" key="3">
    <source>
        <dbReference type="Proteomes" id="UP000054770"/>
    </source>
</evidence>
<dbReference type="RefSeq" id="WP_087650110.1">
    <property type="nucleotide sequence ID" value="NZ_FCON02000289.1"/>
</dbReference>
<gene>
    <name evidence="2" type="ORF">AWB68_08397</name>
</gene>
<accession>A0A158L2G0</accession>
<keyword evidence="3" id="KW-1185">Reference proteome</keyword>